<keyword evidence="4" id="KW-1185">Reference proteome</keyword>
<evidence type="ECO:0000256" key="1">
    <source>
        <dbReference type="SAM" id="MobiDB-lite"/>
    </source>
</evidence>
<sequence length="538" mass="59102">MLKMSSISAQGVVERASAELSKRINGLGLRSKHHHSSGSSKSGEKTSVMERVTNVLCGGSSSNNSSAQSTNAGNAPEKPSRISGGSTGSVSNSGKGSSSSKSQSNTPQTTRKIAHHHQHHTGAVVNLNHHGSNMHSGKLIATAPPPPQITTIEQLLQDERFLNRFFLYFSSFERCTLAQVCQKWRDMLYRSPRYWSGLVPVLLCRELRQTSNQDRVKLYNSLIRRSFHAVCLMGATDEDALDLVHSFPLASKHVHSLSLRCSSISDRGLEALLDHLQSLFELELAGCNEITEAGLWACLTPRIVSLSLADCINVADEAVGAVAQLLPSLYEFSLQAYHVTDAALGYFSPKQSHSLSILRLQSCWELTNHGVVNIVHSLPHLTVLSLSGCSKVTDDGVELIAENLQKLRALDLSWCPRITDAALEYIACDLNQLEELTLDRCVHITDIGVGYISTMLSLSALFLRWCTQIRDFGLQHLCSMRNLQVLSLAGCPLLTSSGLSSLIQLRHLQELELTNCPGASQELFDYLREHLPRCLLIE</sequence>
<dbReference type="VEuPathDB" id="VectorBase:AAEL018227"/>
<dbReference type="OrthoDB" id="10044893at2759"/>
<dbReference type="FunCoup" id="A0A1S4G7X2">
    <property type="interactions" value="22"/>
</dbReference>
<feature type="compositionally biased region" description="Low complexity" evidence="1">
    <location>
        <begin position="58"/>
        <end position="75"/>
    </location>
</feature>
<dbReference type="PANTHER" id="PTHR13318">
    <property type="entry name" value="PARTNER OF PAIRED, ISOFORM B-RELATED"/>
    <property type="match status" value="1"/>
</dbReference>
<dbReference type="CDD" id="cd22127">
    <property type="entry name" value="F-box_FBXL16"/>
    <property type="match status" value="1"/>
</dbReference>
<protein>
    <recommendedName>
        <fullName evidence="2">F-box/LRR-repeat protein 15-like leucin rich repeat domain-containing protein</fullName>
    </recommendedName>
</protein>
<feature type="domain" description="F-box/LRR-repeat protein 15-like leucin rich repeat" evidence="2">
    <location>
        <begin position="381"/>
        <end position="450"/>
    </location>
</feature>
<dbReference type="Pfam" id="PF13516">
    <property type="entry name" value="LRR_6"/>
    <property type="match status" value="2"/>
</dbReference>
<name>A0A1S4G7X2_AEDAE</name>
<reference evidence="3 4" key="1">
    <citation type="submission" date="2017-06" db="EMBL/GenBank/DDBJ databases">
        <title>Aedes aegypti genome working group (AGWG) sequencing and assembly.</title>
        <authorList>
            <consortium name="Aedes aegypti Genome Working Group (AGWG)"/>
            <person name="Matthews B.J."/>
        </authorList>
    </citation>
    <scope>NUCLEOTIDE SEQUENCE [LARGE SCALE GENOMIC DNA]</scope>
    <source>
        <strain evidence="3 4">LVP_AGWG</strain>
    </source>
</reference>
<dbReference type="PANTHER" id="PTHR13318:SF193">
    <property type="entry name" value="F-BOX_LRR-REPEAT PROTEIN 16"/>
    <property type="match status" value="1"/>
</dbReference>
<dbReference type="InterPro" id="IPR057207">
    <property type="entry name" value="FBXL15_LRR"/>
</dbReference>
<dbReference type="InParanoid" id="A0A1S4G7X2"/>
<evidence type="ECO:0000259" key="2">
    <source>
        <dbReference type="Pfam" id="PF25372"/>
    </source>
</evidence>
<dbReference type="SUPFAM" id="SSF52047">
    <property type="entry name" value="RNI-like"/>
    <property type="match status" value="1"/>
</dbReference>
<dbReference type="EnsemblMetazoa" id="AAEL018227-RB">
    <property type="protein sequence ID" value="AAEL018227-PB"/>
    <property type="gene ID" value="AAEL018227"/>
</dbReference>
<dbReference type="InterPro" id="IPR032675">
    <property type="entry name" value="LRR_dom_sf"/>
</dbReference>
<evidence type="ECO:0000313" key="4">
    <source>
        <dbReference type="Proteomes" id="UP000008820"/>
    </source>
</evidence>
<dbReference type="InterPro" id="IPR006553">
    <property type="entry name" value="Leu-rich_rpt_Cys-con_subtyp"/>
</dbReference>
<reference evidence="3" key="2">
    <citation type="submission" date="2021-02" db="UniProtKB">
        <authorList>
            <consortium name="EnsemblMetazoa"/>
        </authorList>
    </citation>
    <scope>IDENTIFICATION</scope>
    <source>
        <strain evidence="3">LVP_AGWG</strain>
    </source>
</reference>
<dbReference type="Pfam" id="PF25372">
    <property type="entry name" value="DUF7885"/>
    <property type="match status" value="1"/>
</dbReference>
<feature type="region of interest" description="Disordered" evidence="1">
    <location>
        <begin position="25"/>
        <end position="119"/>
    </location>
</feature>
<dbReference type="GO" id="GO:0019005">
    <property type="term" value="C:SCF ubiquitin ligase complex"/>
    <property type="evidence" value="ECO:0007669"/>
    <property type="project" value="TreeGrafter"/>
</dbReference>
<dbReference type="EnsemblMetazoa" id="AAEL018227-RA">
    <property type="protein sequence ID" value="AAEL018227-PA"/>
    <property type="gene ID" value="AAEL018227"/>
</dbReference>
<dbReference type="GO" id="GO:0031146">
    <property type="term" value="P:SCF-dependent proteasomal ubiquitin-dependent protein catabolic process"/>
    <property type="evidence" value="ECO:0007669"/>
    <property type="project" value="TreeGrafter"/>
</dbReference>
<evidence type="ECO:0000313" key="3">
    <source>
        <dbReference type="EnsemblMetazoa" id="AAEL018227-PB"/>
    </source>
</evidence>
<accession>A0A1S4G7X2</accession>
<dbReference type="InterPro" id="IPR001611">
    <property type="entry name" value="Leu-rich_rpt"/>
</dbReference>
<dbReference type="Gene3D" id="3.80.10.10">
    <property type="entry name" value="Ribonuclease Inhibitor"/>
    <property type="match status" value="4"/>
</dbReference>
<dbReference type="FunFam" id="3.80.10.10:FF:000144">
    <property type="entry name" value="F-box and leucine-rich repeat protein 16"/>
    <property type="match status" value="1"/>
</dbReference>
<dbReference type="Proteomes" id="UP000008820">
    <property type="component" value="Chromosome 3"/>
</dbReference>
<proteinExistence type="predicted"/>
<dbReference type="SMART" id="SM00367">
    <property type="entry name" value="LRR_CC"/>
    <property type="match status" value="8"/>
</dbReference>
<gene>
    <name evidence="3" type="primary">5575480</name>
</gene>
<feature type="compositionally biased region" description="Low complexity" evidence="1">
    <location>
        <begin position="88"/>
        <end position="106"/>
    </location>
</feature>
<organism evidence="3 4">
    <name type="scientific">Aedes aegypti</name>
    <name type="common">Yellowfever mosquito</name>
    <name type="synonym">Culex aegypti</name>
    <dbReference type="NCBI Taxonomy" id="7159"/>
    <lineage>
        <taxon>Eukaryota</taxon>
        <taxon>Metazoa</taxon>
        <taxon>Ecdysozoa</taxon>
        <taxon>Arthropoda</taxon>
        <taxon>Hexapoda</taxon>
        <taxon>Insecta</taxon>
        <taxon>Pterygota</taxon>
        <taxon>Neoptera</taxon>
        <taxon>Endopterygota</taxon>
        <taxon>Diptera</taxon>
        <taxon>Nematocera</taxon>
        <taxon>Culicoidea</taxon>
        <taxon>Culicidae</taxon>
        <taxon>Culicinae</taxon>
        <taxon>Aedini</taxon>
        <taxon>Aedes</taxon>
        <taxon>Stegomyia</taxon>
    </lineage>
</organism>
<dbReference type="AlphaFoldDB" id="A0A1S4G7X2"/>